<dbReference type="EMBL" id="JRWP01000043">
    <property type="protein sequence ID" value="KGY07551.1"/>
    <property type="molecule type" value="Genomic_DNA"/>
</dbReference>
<dbReference type="PROSITE" id="PS50851">
    <property type="entry name" value="CHEW"/>
    <property type="match status" value="1"/>
</dbReference>
<dbReference type="InterPro" id="IPR024181">
    <property type="entry name" value="Chemotax_regulator_CheV"/>
</dbReference>
<dbReference type="AlphaFoldDB" id="A0A0A5HVM8"/>
<dbReference type="PROSITE" id="PS50110">
    <property type="entry name" value="RESPONSE_REGULATORY"/>
    <property type="match status" value="1"/>
</dbReference>
<dbReference type="SMART" id="SM00448">
    <property type="entry name" value="REC"/>
    <property type="match status" value="1"/>
</dbReference>
<dbReference type="GO" id="GO:0000160">
    <property type="term" value="P:phosphorelay signal transduction system"/>
    <property type="evidence" value="ECO:0007669"/>
    <property type="project" value="InterPro"/>
</dbReference>
<feature type="domain" description="CheW-like" evidence="3">
    <location>
        <begin position="11"/>
        <end position="153"/>
    </location>
</feature>
<dbReference type="PANTHER" id="PTHR47233">
    <property type="entry name" value="CHEMOTAXIS PROTEIN CHEV"/>
    <property type="match status" value="1"/>
</dbReference>
<evidence type="ECO:0000259" key="2">
    <source>
        <dbReference type="PROSITE" id="PS50110"/>
    </source>
</evidence>
<dbReference type="OrthoDB" id="9806105at2"/>
<name>A0A0A5HVM8_PHOS4</name>
<feature type="modified residue" description="4-aspartylphosphate" evidence="1">
    <location>
        <position position="229"/>
    </location>
</feature>
<evidence type="ECO:0000313" key="5">
    <source>
        <dbReference type="Proteomes" id="UP000030451"/>
    </source>
</evidence>
<dbReference type="Proteomes" id="UP000030451">
    <property type="component" value="Unassembled WGS sequence"/>
</dbReference>
<dbReference type="GO" id="GO:0006935">
    <property type="term" value="P:chemotaxis"/>
    <property type="evidence" value="ECO:0007669"/>
    <property type="project" value="InterPro"/>
</dbReference>
<dbReference type="SMART" id="SM00260">
    <property type="entry name" value="CheW"/>
    <property type="match status" value="1"/>
</dbReference>
<dbReference type="RefSeq" id="WP_005472307.1">
    <property type="nucleotide sequence ID" value="NZ_JRWP01000043.1"/>
</dbReference>
<dbReference type="Pfam" id="PF01584">
    <property type="entry name" value="CheW"/>
    <property type="match status" value="1"/>
</dbReference>
<evidence type="ECO:0000313" key="4">
    <source>
        <dbReference type="EMBL" id="KGY07551.1"/>
    </source>
</evidence>
<dbReference type="InterPro" id="IPR002545">
    <property type="entry name" value="CheW-lke_dom"/>
</dbReference>
<dbReference type="InterPro" id="IPR036061">
    <property type="entry name" value="CheW-like_dom_sf"/>
</dbReference>
<dbReference type="PANTHER" id="PTHR47233:SF2">
    <property type="entry name" value="CHEMOTAXIS SIGNAL TRANSDUCTION SYSTEM RESPONSE REGULATOR CHEV"/>
    <property type="match status" value="1"/>
</dbReference>
<proteinExistence type="predicted"/>
<gene>
    <name evidence="4" type="ORF">NM06_16460</name>
</gene>
<dbReference type="Gene3D" id="3.40.50.2300">
    <property type="match status" value="1"/>
</dbReference>
<dbReference type="STRING" id="379097.SE23_03350"/>
<reference evidence="4 5" key="1">
    <citation type="submission" date="2014-10" db="EMBL/GenBank/DDBJ databases">
        <title>Genome sequencing of Vibrio sinaloensis T08.</title>
        <authorList>
            <person name="Chan K.-G."/>
            <person name="Mohamad N.I."/>
        </authorList>
    </citation>
    <scope>NUCLEOTIDE SEQUENCE [LARGE SCALE GENOMIC DNA]</scope>
    <source>
        <strain evidence="4 5">T08</strain>
    </source>
</reference>
<evidence type="ECO:0000259" key="3">
    <source>
        <dbReference type="PROSITE" id="PS50851"/>
    </source>
</evidence>
<comment type="caution">
    <text evidence="4">The sequence shown here is derived from an EMBL/GenBank/DDBJ whole genome shotgun (WGS) entry which is preliminary data.</text>
</comment>
<dbReference type="InterPro" id="IPR001789">
    <property type="entry name" value="Sig_transdc_resp-reg_receiver"/>
</dbReference>
<dbReference type="InterPro" id="IPR011006">
    <property type="entry name" value="CheY-like_superfamily"/>
</dbReference>
<accession>A0A0A5HVM8</accession>
<dbReference type="SUPFAM" id="SSF50341">
    <property type="entry name" value="CheW-like"/>
    <property type="match status" value="1"/>
</dbReference>
<dbReference type="PIRSF" id="PIRSF002867">
    <property type="entry name" value="CheV"/>
    <property type="match status" value="1"/>
</dbReference>
<dbReference type="SUPFAM" id="SSF52172">
    <property type="entry name" value="CheY-like"/>
    <property type="match status" value="1"/>
</dbReference>
<keyword evidence="1" id="KW-0597">Phosphoprotein</keyword>
<dbReference type="Gene3D" id="2.30.30.40">
    <property type="entry name" value="SH3 Domains"/>
    <property type="match status" value="1"/>
</dbReference>
<dbReference type="Gene3D" id="2.40.50.180">
    <property type="entry name" value="CheA-289, Domain 4"/>
    <property type="match status" value="1"/>
</dbReference>
<organism evidence="4 5">
    <name type="scientific">Photobacterium sp. (strain ATCC 43367)</name>
    <dbReference type="NCBI Taxonomy" id="379097"/>
    <lineage>
        <taxon>Bacteria</taxon>
        <taxon>Pseudomonadati</taxon>
        <taxon>Pseudomonadota</taxon>
        <taxon>Gammaproteobacteria</taxon>
        <taxon>Vibrionales</taxon>
        <taxon>Vibrionaceae</taxon>
        <taxon>Vibrio</taxon>
        <taxon>Vibrio oreintalis group</taxon>
    </lineage>
</organism>
<protein>
    <submittedName>
        <fullName evidence="4">Chemotaxis protein CheW</fullName>
    </submittedName>
</protein>
<dbReference type="Pfam" id="PF00072">
    <property type="entry name" value="Response_reg"/>
    <property type="match status" value="1"/>
</dbReference>
<sequence length="312" mass="34833">MAKIASKANQSQGMLMFTLTAKQQLFAIGTLKVREIVPFMPTTQIPYSHHHVVGTVTIRNMTIPVINMPAAIGFRPIQPEEYDSCYLIVTDCLRTVVAFMVRSIEKIIECDWKAIESAPRSAGNNVFVTGITRFQDKIVQMLDVELLLSKIYPQYESTNIPMLTDIEREKLKALNILLVDDSSIARKQLSDALDSINIPYQIRNNGLDALQAMREQADNNTPIDLLVSDIEMPGLDGYELAFETQSDSRLSNAYIILHTSLSSEICVDRAQQVGAHEALEKFNAGDLIKAMLRGASKLEEGTNITERIEVDV</sequence>
<evidence type="ECO:0000256" key="1">
    <source>
        <dbReference type="PROSITE-ProRule" id="PRU00169"/>
    </source>
</evidence>
<feature type="domain" description="Response regulatory" evidence="2">
    <location>
        <begin position="175"/>
        <end position="296"/>
    </location>
</feature>